<name>A0A4Y6UM92_9PROT</name>
<dbReference type="OrthoDB" id="9787373at2"/>
<evidence type="ECO:0000313" key="5">
    <source>
        <dbReference type="Proteomes" id="UP000316313"/>
    </source>
</evidence>
<dbReference type="Gene3D" id="1.50.10.100">
    <property type="entry name" value="Chondroitin AC/alginate lyase"/>
    <property type="match status" value="1"/>
</dbReference>
<dbReference type="KEGG" id="ssam:E3D00_05880"/>
<comment type="subcellular location">
    <subcellularLocation>
        <location evidence="1">Cell envelope</location>
    </subcellularLocation>
</comment>
<protein>
    <submittedName>
        <fullName evidence="4">Heparinase</fullName>
    </submittedName>
</protein>
<dbReference type="Proteomes" id="UP000316313">
    <property type="component" value="Chromosome"/>
</dbReference>
<evidence type="ECO:0000256" key="1">
    <source>
        <dbReference type="ARBA" id="ARBA00004196"/>
    </source>
</evidence>
<dbReference type="RefSeq" id="WP_141460801.1">
    <property type="nucleotide sequence ID" value="NZ_CP038141.1"/>
</dbReference>
<dbReference type="EMBL" id="CP038141">
    <property type="protein sequence ID" value="QDH17145.1"/>
    <property type="molecule type" value="Genomic_DNA"/>
</dbReference>
<sequence length="554" mass="62088">MPITRWIRGAKLSFARLPIRGGAPSEPAYIYRDPWKGDAEQGARIVSGRFLFERQEYSFPSGRWDQGTWPEPAQEWLHSFCWLRDLRALGSDEARLTARALVSHWLSYPPTDLLVKNASVTGARLAAWIANHEFALASADRRIQQKFMERLLQEGRTIAAFLPLPAQGWKGLKALKGLLAVALAIPEQTGFMSRFLRYLPAEIERLILADGMVAERSPEAQFQAARELTEMSIMFRTAHSSVPPILETSLDKVCPVLRAMRHGDGALAVFNGSRELYSSVIDEVLAQGARQKLLAPSMSQGLFTRLALGKALLIMDNGPPAAEGFDKRAHAGTLSFEFSYQRHRLFVNCGSAEVGAWNKALRASPAHTVLVADGLSSSDFNAEGRVVRRPAHVMCEHQTDGTAHWLETSHDGYYPPLGLKWTRNLYLGGEGEDLRGQEIVEGERATPFALRFHIHPDVTVIRDDEDIILKVGGMVWRFRQKGGQINLENDIYVARGRVEKTQQIVVESIQYKISSEDNKLQESDEASSKDSLSENKEKKKFSQTVTWLLERIPE</sequence>
<dbReference type="AlphaFoldDB" id="A0A4Y6UM92"/>
<feature type="compositionally biased region" description="Basic and acidic residues" evidence="2">
    <location>
        <begin position="514"/>
        <end position="537"/>
    </location>
</feature>
<dbReference type="Pfam" id="PF07940">
    <property type="entry name" value="Hepar_II_III_C"/>
    <property type="match status" value="1"/>
</dbReference>
<dbReference type="GO" id="GO:0030313">
    <property type="term" value="C:cell envelope"/>
    <property type="evidence" value="ECO:0007669"/>
    <property type="project" value="UniProtKB-SubCell"/>
</dbReference>
<proteinExistence type="predicted"/>
<feature type="domain" description="Heparinase II/III-like C-terminal" evidence="3">
    <location>
        <begin position="295"/>
        <end position="508"/>
    </location>
</feature>
<reference evidence="4 5" key="1">
    <citation type="submission" date="2019-03" db="EMBL/GenBank/DDBJ databases">
        <title>The complete genome sequence of Swingsia samuiensis NBRC107927(T).</title>
        <authorList>
            <person name="Chua K.-O."/>
            <person name="Chan K.-G."/>
            <person name="See-Too W.-S."/>
        </authorList>
    </citation>
    <scope>NUCLEOTIDE SEQUENCE [LARGE SCALE GENOMIC DNA]</scope>
    <source>
        <strain evidence="4 5">AH83</strain>
    </source>
</reference>
<accession>A0A4Y6UM92</accession>
<evidence type="ECO:0000256" key="2">
    <source>
        <dbReference type="SAM" id="MobiDB-lite"/>
    </source>
</evidence>
<dbReference type="Gene3D" id="2.70.98.70">
    <property type="match status" value="1"/>
</dbReference>
<gene>
    <name evidence="4" type="ORF">E3D00_05880</name>
</gene>
<evidence type="ECO:0000313" key="4">
    <source>
        <dbReference type="EMBL" id="QDH17145.1"/>
    </source>
</evidence>
<dbReference type="InterPro" id="IPR012480">
    <property type="entry name" value="Hepar_II_III_C"/>
</dbReference>
<keyword evidence="5" id="KW-1185">Reference proteome</keyword>
<feature type="region of interest" description="Disordered" evidence="2">
    <location>
        <begin position="514"/>
        <end position="542"/>
    </location>
</feature>
<organism evidence="4 5">
    <name type="scientific">Swingsia samuiensis</name>
    <dbReference type="NCBI Taxonomy" id="1293412"/>
    <lineage>
        <taxon>Bacteria</taxon>
        <taxon>Pseudomonadati</taxon>
        <taxon>Pseudomonadota</taxon>
        <taxon>Alphaproteobacteria</taxon>
        <taxon>Acetobacterales</taxon>
        <taxon>Acetobacteraceae</taxon>
        <taxon>Swingsia</taxon>
    </lineage>
</organism>
<evidence type="ECO:0000259" key="3">
    <source>
        <dbReference type="Pfam" id="PF07940"/>
    </source>
</evidence>
<dbReference type="InterPro" id="IPR008929">
    <property type="entry name" value="Chondroitin_lyas"/>
</dbReference>
<dbReference type="GO" id="GO:0016829">
    <property type="term" value="F:lyase activity"/>
    <property type="evidence" value="ECO:0007669"/>
    <property type="project" value="InterPro"/>
</dbReference>